<reference evidence="1 2" key="1">
    <citation type="submission" date="2015-08" db="EMBL/GenBank/DDBJ databases">
        <title>Draft Genome Sequences of 11 Lactococcus lactis subspecies cremoris strains.</title>
        <authorList>
            <person name="Wels M."/>
            <person name="Backus L."/>
            <person name="Boekhorst J."/>
            <person name="Dijkstra A."/>
            <person name="Beerthuizen M."/>
            <person name="Siezen R."/>
            <person name="Bachmann H."/>
            <person name="Van Hijum S."/>
        </authorList>
    </citation>
    <scope>NUCLEOTIDE SEQUENCE [LARGE SCALE GENOMIC DNA]</scope>
    <source>
        <strain evidence="1 2">KW10</strain>
    </source>
</reference>
<evidence type="ECO:0000313" key="2">
    <source>
        <dbReference type="Proteomes" id="UP000076519"/>
    </source>
</evidence>
<proteinExistence type="predicted"/>
<protein>
    <submittedName>
        <fullName evidence="1">Putative membrane protein</fullName>
    </submittedName>
</protein>
<dbReference type="Proteomes" id="UP000076519">
    <property type="component" value="Unassembled WGS sequence"/>
</dbReference>
<dbReference type="AlphaFoldDB" id="A0A161U1G2"/>
<organism evidence="1 2">
    <name type="scientific">Lactococcus lactis subsp. cremoris</name>
    <name type="common">Streptococcus cremoris</name>
    <dbReference type="NCBI Taxonomy" id="1359"/>
    <lineage>
        <taxon>Bacteria</taxon>
        <taxon>Bacillati</taxon>
        <taxon>Bacillota</taxon>
        <taxon>Bacilli</taxon>
        <taxon>Lactobacillales</taxon>
        <taxon>Streptococcaceae</taxon>
        <taxon>Lactococcus</taxon>
    </lineage>
</organism>
<accession>A0A161U1G2</accession>
<sequence length="58" mass="6550">MNLSSKMKNKVKITDKLLSVIFLSTALTFTVFTLNNLRLSLLALAVYGYPKAFVSNFY</sequence>
<name>A0A161U1G2_LACLC</name>
<gene>
    <name evidence="1" type="ORF">AB996_0862</name>
</gene>
<evidence type="ECO:0000313" key="1">
    <source>
        <dbReference type="EMBL" id="KZK07426.1"/>
    </source>
</evidence>
<dbReference type="EMBL" id="LIYF01000014">
    <property type="protein sequence ID" value="KZK07426.1"/>
    <property type="molecule type" value="Genomic_DNA"/>
</dbReference>
<dbReference type="PATRIC" id="fig|1359.32.peg.1647"/>
<comment type="caution">
    <text evidence="1">The sequence shown here is derived from an EMBL/GenBank/DDBJ whole genome shotgun (WGS) entry which is preliminary data.</text>
</comment>